<reference evidence="1 2" key="1">
    <citation type="submission" date="2018-01" db="EMBL/GenBank/DDBJ databases">
        <authorList>
            <person name="Gaut B.S."/>
            <person name="Morton B.R."/>
            <person name="Clegg M.T."/>
            <person name="Duvall M.R."/>
        </authorList>
    </citation>
    <scope>NUCLEOTIDE SEQUENCE [LARGE SCALE GENOMIC DNA]</scope>
    <source>
        <strain evidence="1">GP69</strain>
    </source>
</reference>
<proteinExistence type="predicted"/>
<dbReference type="Proteomes" id="UP000236311">
    <property type="component" value="Unassembled WGS sequence"/>
</dbReference>
<organism evidence="1 2">
    <name type="scientific">Acetatifactor muris</name>
    <dbReference type="NCBI Taxonomy" id="879566"/>
    <lineage>
        <taxon>Bacteria</taxon>
        <taxon>Bacillati</taxon>
        <taxon>Bacillota</taxon>
        <taxon>Clostridia</taxon>
        <taxon>Lachnospirales</taxon>
        <taxon>Lachnospiraceae</taxon>
        <taxon>Acetatifactor</taxon>
    </lineage>
</organism>
<protein>
    <submittedName>
        <fullName evidence="1">Uncharacterized protein</fullName>
    </submittedName>
</protein>
<gene>
    <name evidence="1" type="ORF">AMURIS_03737</name>
</gene>
<accession>A0A2K4ZKJ1</accession>
<name>A0A2K4ZKJ1_9FIRM</name>
<dbReference type="AlphaFoldDB" id="A0A2K4ZKJ1"/>
<keyword evidence="2" id="KW-1185">Reference proteome</keyword>
<dbReference type="EMBL" id="OFSM01000021">
    <property type="protein sequence ID" value="SOY31003.1"/>
    <property type="molecule type" value="Genomic_DNA"/>
</dbReference>
<evidence type="ECO:0000313" key="1">
    <source>
        <dbReference type="EMBL" id="SOY31003.1"/>
    </source>
</evidence>
<evidence type="ECO:0000313" key="2">
    <source>
        <dbReference type="Proteomes" id="UP000236311"/>
    </source>
</evidence>
<dbReference type="RefSeq" id="WP_103241019.1">
    <property type="nucleotide sequence ID" value="NZ_JANJZD010000024.1"/>
</dbReference>
<sequence length="214" mass="24756">MGRKQTEAAVDEYGFKRNYVDEWGDGSRERRDERTLITSGNWVMVIKSLPVAEYAAPQLYGIYWAVPFVREGKAATKDKLGNWSGTEIKTLVGVDEYGRQCAKIYTPHEVKIFPDEYSILTPERLEEYKQAGWYLQEINAKAEQPLNMEIINDGRALVEEEREIIWALMLEGLTEQQACEEYFLTHHTDYQNTEICYLPTQEILAEAIAIFGER</sequence>